<comment type="subunit">
    <text evidence="4">Part of the 30S ribosomal subunit.</text>
</comment>
<dbReference type="OrthoDB" id="9804464at2"/>
<dbReference type="GO" id="GO:0003735">
    <property type="term" value="F:structural constituent of ribosome"/>
    <property type="evidence" value="ECO:0007669"/>
    <property type="project" value="InterPro"/>
</dbReference>
<dbReference type="SUPFAM" id="SSF54999">
    <property type="entry name" value="Ribosomal protein S10"/>
    <property type="match status" value="1"/>
</dbReference>
<dbReference type="InterPro" id="IPR036838">
    <property type="entry name" value="Ribosomal_uS10_dom_sf"/>
</dbReference>
<evidence type="ECO:0000313" key="6">
    <source>
        <dbReference type="EMBL" id="QED22932.1"/>
    </source>
</evidence>
<dbReference type="AlphaFoldDB" id="A0A5B8XC65"/>
<gene>
    <name evidence="4" type="primary">rpsJ</name>
    <name evidence="6" type="ORF">Deia_00120</name>
</gene>
<dbReference type="Proteomes" id="UP000321934">
    <property type="component" value="Chromosome"/>
</dbReference>
<evidence type="ECO:0000259" key="5">
    <source>
        <dbReference type="SMART" id="SM01403"/>
    </source>
</evidence>
<evidence type="ECO:0000313" key="7">
    <source>
        <dbReference type="Proteomes" id="UP000321934"/>
    </source>
</evidence>
<dbReference type="GO" id="GO:1990904">
    <property type="term" value="C:ribonucleoprotein complex"/>
    <property type="evidence" value="ECO:0007669"/>
    <property type="project" value="UniProtKB-KW"/>
</dbReference>
<feature type="domain" description="Small ribosomal subunit protein uS10" evidence="5">
    <location>
        <begin position="5"/>
        <end position="99"/>
    </location>
</feature>
<dbReference type="NCBIfam" id="TIGR01049">
    <property type="entry name" value="rpsJ_bact"/>
    <property type="match status" value="1"/>
</dbReference>
<proteinExistence type="inferred from homology"/>
<dbReference type="InterPro" id="IPR001848">
    <property type="entry name" value="Ribosomal_uS10"/>
</dbReference>
<dbReference type="Gene3D" id="3.30.70.600">
    <property type="entry name" value="Ribosomal protein S10 domain"/>
    <property type="match status" value="1"/>
</dbReference>
<evidence type="ECO:0000256" key="2">
    <source>
        <dbReference type="ARBA" id="ARBA00022980"/>
    </source>
</evidence>
<dbReference type="PANTHER" id="PTHR11700">
    <property type="entry name" value="30S RIBOSOMAL PROTEIN S10 FAMILY MEMBER"/>
    <property type="match status" value="1"/>
</dbReference>
<dbReference type="GO" id="GO:0005840">
    <property type="term" value="C:ribosome"/>
    <property type="evidence" value="ECO:0007669"/>
    <property type="project" value="UniProtKB-KW"/>
</dbReference>
<dbReference type="GO" id="GO:0000049">
    <property type="term" value="F:tRNA binding"/>
    <property type="evidence" value="ECO:0007669"/>
    <property type="project" value="UniProtKB-UniRule"/>
</dbReference>
<evidence type="ECO:0000256" key="1">
    <source>
        <dbReference type="ARBA" id="ARBA00007102"/>
    </source>
</evidence>
<comment type="function">
    <text evidence="4">Involved in the binding of tRNA to the ribosomes.</text>
</comment>
<keyword evidence="2 4" id="KW-0689">Ribosomal protein</keyword>
<accession>A0A5B8XC65</accession>
<evidence type="ECO:0000256" key="3">
    <source>
        <dbReference type="ARBA" id="ARBA00023274"/>
    </source>
</evidence>
<dbReference type="RefSeq" id="WP_146820239.1">
    <property type="nucleotide sequence ID" value="NZ_CP029077.1"/>
</dbReference>
<organism evidence="6 7">
    <name type="scientific">Candidatus Deianiraea vastatrix</name>
    <dbReference type="NCBI Taxonomy" id="2163644"/>
    <lineage>
        <taxon>Bacteria</taxon>
        <taxon>Pseudomonadati</taxon>
        <taxon>Pseudomonadota</taxon>
        <taxon>Alphaproteobacteria</taxon>
        <taxon>Rickettsiales</taxon>
        <taxon>Candidatus Deianiraeaceae</taxon>
        <taxon>Candidatus Deianiraea</taxon>
    </lineage>
</organism>
<comment type="similarity">
    <text evidence="1 4">Belongs to the universal ribosomal protein uS10 family.</text>
</comment>
<evidence type="ECO:0000256" key="4">
    <source>
        <dbReference type="HAMAP-Rule" id="MF_00508"/>
    </source>
</evidence>
<dbReference type="GO" id="GO:0006412">
    <property type="term" value="P:translation"/>
    <property type="evidence" value="ECO:0007669"/>
    <property type="project" value="UniProtKB-UniRule"/>
</dbReference>
<dbReference type="EMBL" id="CP029077">
    <property type="protein sequence ID" value="QED22932.1"/>
    <property type="molecule type" value="Genomic_DNA"/>
</dbReference>
<name>A0A5B8XC65_9RICK</name>
<sequence>MIVMKVKVSAFDSDLLDKCVGEILSVVFQSGGIVNGPIPLPTKHKRYVLNRSPHIDKKSREVLYLNTHTRAIYITTDGENTMQHIKDINIPNGIGVTVKIVKNIESKSRN</sequence>
<protein>
    <recommendedName>
        <fullName evidence="4">Small ribosomal subunit protein uS10</fullName>
    </recommendedName>
</protein>
<dbReference type="SMART" id="SM01403">
    <property type="entry name" value="Ribosomal_S10"/>
    <property type="match status" value="1"/>
</dbReference>
<dbReference type="InterPro" id="IPR027486">
    <property type="entry name" value="Ribosomal_uS10_dom"/>
</dbReference>
<reference evidence="6 7" key="1">
    <citation type="journal article" date="2019" name="ISME J.">
        <title>Deianiraea, an extracellular bacterium associated with the ciliate Paramecium, suggests an alternative scenario for the evolution of Rickettsiales.</title>
        <authorList>
            <person name="Castelli M."/>
            <person name="Sabaneyeva E."/>
            <person name="Lanzoni O."/>
            <person name="Lebedeva N."/>
            <person name="Floriano A.M."/>
            <person name="Gaiarsa S."/>
            <person name="Benken K."/>
            <person name="Modeo L."/>
            <person name="Bandi C."/>
            <person name="Potekhin A."/>
            <person name="Sassera D."/>
            <person name="Petroni G."/>
        </authorList>
    </citation>
    <scope>NUCLEOTIDE SEQUENCE [LARGE SCALE GENOMIC DNA]</scope>
    <source>
        <strain evidence="6">CyL4-1</strain>
    </source>
</reference>
<dbReference type="HAMAP" id="MF_00508">
    <property type="entry name" value="Ribosomal_uS10"/>
    <property type="match status" value="1"/>
</dbReference>
<dbReference type="Pfam" id="PF00338">
    <property type="entry name" value="Ribosomal_S10"/>
    <property type="match status" value="1"/>
</dbReference>
<keyword evidence="7" id="KW-1185">Reference proteome</keyword>
<dbReference type="PROSITE" id="PS00361">
    <property type="entry name" value="RIBOSOMAL_S10"/>
    <property type="match status" value="1"/>
</dbReference>
<keyword evidence="3 4" id="KW-0687">Ribonucleoprotein</keyword>
<dbReference type="InterPro" id="IPR018268">
    <property type="entry name" value="Ribosomal_uS10_CS"/>
</dbReference>
<dbReference type="PRINTS" id="PR00971">
    <property type="entry name" value="RIBOSOMALS10"/>
</dbReference>
<dbReference type="NCBIfam" id="NF001861">
    <property type="entry name" value="PRK00596.1"/>
    <property type="match status" value="1"/>
</dbReference>